<proteinExistence type="predicted"/>
<dbReference type="AlphaFoldDB" id="A0AAN8EYA9"/>
<evidence type="ECO:0000313" key="3">
    <source>
        <dbReference type="Proteomes" id="UP001331761"/>
    </source>
</evidence>
<feature type="region of interest" description="Disordered" evidence="1">
    <location>
        <begin position="1"/>
        <end position="36"/>
    </location>
</feature>
<dbReference type="EMBL" id="WIXE01023022">
    <property type="protein sequence ID" value="KAK5966860.1"/>
    <property type="molecule type" value="Genomic_DNA"/>
</dbReference>
<dbReference type="Proteomes" id="UP001331761">
    <property type="component" value="Unassembled WGS sequence"/>
</dbReference>
<organism evidence="2 3">
    <name type="scientific">Trichostrongylus colubriformis</name>
    <name type="common">Black scour worm</name>
    <dbReference type="NCBI Taxonomy" id="6319"/>
    <lineage>
        <taxon>Eukaryota</taxon>
        <taxon>Metazoa</taxon>
        <taxon>Ecdysozoa</taxon>
        <taxon>Nematoda</taxon>
        <taxon>Chromadorea</taxon>
        <taxon>Rhabditida</taxon>
        <taxon>Rhabditina</taxon>
        <taxon>Rhabditomorpha</taxon>
        <taxon>Strongyloidea</taxon>
        <taxon>Trichostrongylidae</taxon>
        <taxon>Trichostrongylus</taxon>
    </lineage>
</organism>
<keyword evidence="3" id="KW-1185">Reference proteome</keyword>
<protein>
    <submittedName>
        <fullName evidence="2">Uncharacterized protein</fullName>
    </submittedName>
</protein>
<accession>A0AAN8EYA9</accession>
<evidence type="ECO:0000256" key="1">
    <source>
        <dbReference type="SAM" id="MobiDB-lite"/>
    </source>
</evidence>
<sequence>MSGGRHCTRSLASQNSSRQYWQESSPESTIAPHPLHPTGDYTSTFDALAISVVSIGCAKRKYHMRKFCRIRH</sequence>
<evidence type="ECO:0000313" key="2">
    <source>
        <dbReference type="EMBL" id="KAK5966860.1"/>
    </source>
</evidence>
<name>A0AAN8EYA9_TRICO</name>
<comment type="caution">
    <text evidence="2">The sequence shown here is derived from an EMBL/GenBank/DDBJ whole genome shotgun (WGS) entry which is preliminary data.</text>
</comment>
<feature type="compositionally biased region" description="Polar residues" evidence="1">
    <location>
        <begin position="10"/>
        <end position="28"/>
    </location>
</feature>
<gene>
    <name evidence="2" type="ORF">GCK32_003956</name>
</gene>
<reference evidence="2 3" key="1">
    <citation type="submission" date="2019-10" db="EMBL/GenBank/DDBJ databases">
        <title>Assembly and Annotation for the nematode Trichostrongylus colubriformis.</title>
        <authorList>
            <person name="Martin J."/>
        </authorList>
    </citation>
    <scope>NUCLEOTIDE SEQUENCE [LARGE SCALE GENOMIC DNA]</scope>
    <source>
        <strain evidence="2">G859</strain>
        <tissue evidence="2">Whole worm</tissue>
    </source>
</reference>